<gene>
    <name evidence="3" type="ORF">SAMN05660653_01808</name>
</gene>
<feature type="domain" description="UspA" evidence="2">
    <location>
        <begin position="155"/>
        <end position="284"/>
    </location>
</feature>
<dbReference type="CDD" id="cd00293">
    <property type="entry name" value="USP-like"/>
    <property type="match status" value="2"/>
</dbReference>
<reference evidence="3 4" key="1">
    <citation type="submission" date="2016-10" db="EMBL/GenBank/DDBJ databases">
        <authorList>
            <person name="de Groot N.N."/>
        </authorList>
    </citation>
    <scope>NUCLEOTIDE SEQUENCE [LARGE SCALE GENOMIC DNA]</scope>
    <source>
        <strain evidence="3 4">ASO4-2</strain>
    </source>
</reference>
<proteinExistence type="inferred from homology"/>
<organism evidence="3 4">
    <name type="scientific">Desulfonatronum thiosulfatophilum</name>
    <dbReference type="NCBI Taxonomy" id="617002"/>
    <lineage>
        <taxon>Bacteria</taxon>
        <taxon>Pseudomonadati</taxon>
        <taxon>Thermodesulfobacteriota</taxon>
        <taxon>Desulfovibrionia</taxon>
        <taxon>Desulfovibrionales</taxon>
        <taxon>Desulfonatronaceae</taxon>
        <taxon>Desulfonatronum</taxon>
    </lineage>
</organism>
<feature type="domain" description="UspA" evidence="2">
    <location>
        <begin position="1"/>
        <end position="143"/>
    </location>
</feature>
<keyword evidence="4" id="KW-1185">Reference proteome</keyword>
<dbReference type="OrthoDB" id="5470488at2"/>
<evidence type="ECO:0000313" key="3">
    <source>
        <dbReference type="EMBL" id="SDB37660.1"/>
    </source>
</evidence>
<dbReference type="Pfam" id="PF00582">
    <property type="entry name" value="Usp"/>
    <property type="match status" value="2"/>
</dbReference>
<protein>
    <submittedName>
        <fullName evidence="3">Nucleotide-binding universal stress protein, UspA family</fullName>
    </submittedName>
</protein>
<evidence type="ECO:0000256" key="1">
    <source>
        <dbReference type="ARBA" id="ARBA00008791"/>
    </source>
</evidence>
<dbReference type="PRINTS" id="PR01438">
    <property type="entry name" value="UNVRSLSTRESS"/>
</dbReference>
<dbReference type="InterPro" id="IPR006015">
    <property type="entry name" value="Universal_stress_UspA"/>
</dbReference>
<evidence type="ECO:0000259" key="2">
    <source>
        <dbReference type="Pfam" id="PF00582"/>
    </source>
</evidence>
<comment type="similarity">
    <text evidence="1">Belongs to the universal stress protein A family.</text>
</comment>
<dbReference type="Gene3D" id="3.40.50.620">
    <property type="entry name" value="HUPs"/>
    <property type="match status" value="2"/>
</dbReference>
<dbReference type="RefSeq" id="WP_092120298.1">
    <property type="nucleotide sequence ID" value="NZ_FMXO01000009.1"/>
</dbReference>
<dbReference type="PANTHER" id="PTHR46268:SF6">
    <property type="entry name" value="UNIVERSAL STRESS PROTEIN UP12"/>
    <property type="match status" value="1"/>
</dbReference>
<name>A0A1G6CXW8_9BACT</name>
<evidence type="ECO:0000313" key="4">
    <source>
        <dbReference type="Proteomes" id="UP000198771"/>
    </source>
</evidence>
<dbReference type="Proteomes" id="UP000198771">
    <property type="component" value="Unassembled WGS sequence"/>
</dbReference>
<dbReference type="EMBL" id="FMXO01000009">
    <property type="protein sequence ID" value="SDB37660.1"/>
    <property type="molecule type" value="Genomic_DNA"/>
</dbReference>
<dbReference type="AlphaFoldDB" id="A0A1G6CXW8"/>
<dbReference type="STRING" id="617002.SAMN05660653_01808"/>
<dbReference type="SUPFAM" id="SSF52402">
    <property type="entry name" value="Adenine nucleotide alpha hydrolases-like"/>
    <property type="match status" value="2"/>
</dbReference>
<accession>A0A1G6CXW8</accession>
<dbReference type="InterPro" id="IPR014729">
    <property type="entry name" value="Rossmann-like_a/b/a_fold"/>
</dbReference>
<sequence length="304" mass="32416">MFKLILLALSDRGDGKAAFQAASSMAVRNNAGFTVLHVSTPLGHEGGCVLQLSNAEEISARRVEIEDMCRAMMPSGLTADVMLSAGFLDVEILKTCRLLEPDLLVVGEQSGADKCRRELTTMGAADTAELTARTAPCPVMAIPAAAKPDTLSGAFQRILIASDLTPGTTGIFKVAEQISAQENAELRAFHVLAADESVSDRTALNCKIEKAKKQLTYLCRNLPVACLTAAREGEPALEILKYMREHDVDLLIMATHCYNANPEEQNGAVAAAVINRARCPVMLVGPAVATINPDVSARTPRGNK</sequence>
<dbReference type="PANTHER" id="PTHR46268">
    <property type="entry name" value="STRESS RESPONSE PROTEIN NHAX"/>
    <property type="match status" value="1"/>
</dbReference>
<dbReference type="InterPro" id="IPR006016">
    <property type="entry name" value="UspA"/>
</dbReference>